<reference evidence="2" key="1">
    <citation type="journal article" date="2018" name="DNA Res.">
        <title>Multiple hybrid de novo genome assembly of finger millet, an orphan allotetraploid crop.</title>
        <authorList>
            <person name="Hatakeyama M."/>
            <person name="Aluri S."/>
            <person name="Balachadran M.T."/>
            <person name="Sivarajan S.R."/>
            <person name="Patrignani A."/>
            <person name="Gruter S."/>
            <person name="Poveda L."/>
            <person name="Shimizu-Inatsugi R."/>
            <person name="Baeten J."/>
            <person name="Francoijs K.J."/>
            <person name="Nataraja K.N."/>
            <person name="Reddy Y.A.N."/>
            <person name="Phadnis S."/>
            <person name="Ravikumar R.L."/>
            <person name="Schlapbach R."/>
            <person name="Sreeman S.M."/>
            <person name="Shimizu K.K."/>
        </authorList>
    </citation>
    <scope>NUCLEOTIDE SEQUENCE</scope>
</reference>
<accession>A0AAV5D549</accession>
<comment type="caution">
    <text evidence="2">The sequence shown here is derived from an EMBL/GenBank/DDBJ whole genome shotgun (WGS) entry which is preliminary data.</text>
</comment>
<evidence type="ECO:0000313" key="3">
    <source>
        <dbReference type="Proteomes" id="UP001054889"/>
    </source>
</evidence>
<keyword evidence="3" id="KW-1185">Reference proteome</keyword>
<proteinExistence type="predicted"/>
<feature type="region of interest" description="Disordered" evidence="1">
    <location>
        <begin position="1"/>
        <end position="26"/>
    </location>
</feature>
<dbReference type="EMBL" id="BQKI01000012">
    <property type="protein sequence ID" value="GJN05747.1"/>
    <property type="molecule type" value="Genomic_DNA"/>
</dbReference>
<sequence length="104" mass="11568">MFVEENEEEGEQGRTQGPASLGSPLPAWSKTAKAGLDLIRLRLCLTPLPWSSVPLPLVLSNVENTTQEYELCRPGRQVPIVSEFLVQLWTSFIISYQILVAVTI</sequence>
<feature type="compositionally biased region" description="Acidic residues" evidence="1">
    <location>
        <begin position="1"/>
        <end position="10"/>
    </location>
</feature>
<reference evidence="2" key="2">
    <citation type="submission" date="2021-12" db="EMBL/GenBank/DDBJ databases">
        <title>Resequencing data analysis of finger millet.</title>
        <authorList>
            <person name="Hatakeyama M."/>
            <person name="Aluri S."/>
            <person name="Balachadran M.T."/>
            <person name="Sivarajan S.R."/>
            <person name="Poveda L."/>
            <person name="Shimizu-Inatsugi R."/>
            <person name="Schlapbach R."/>
            <person name="Sreeman S.M."/>
            <person name="Shimizu K.K."/>
        </authorList>
    </citation>
    <scope>NUCLEOTIDE SEQUENCE</scope>
</reference>
<protein>
    <submittedName>
        <fullName evidence="2">Uncharacterized protein</fullName>
    </submittedName>
</protein>
<evidence type="ECO:0000313" key="2">
    <source>
        <dbReference type="EMBL" id="GJN05747.1"/>
    </source>
</evidence>
<evidence type="ECO:0000256" key="1">
    <source>
        <dbReference type="SAM" id="MobiDB-lite"/>
    </source>
</evidence>
<name>A0AAV5D549_ELECO</name>
<gene>
    <name evidence="2" type="primary">ga23409</name>
    <name evidence="2" type="ORF">PR202_ga23409</name>
</gene>
<dbReference type="Proteomes" id="UP001054889">
    <property type="component" value="Unassembled WGS sequence"/>
</dbReference>
<dbReference type="AlphaFoldDB" id="A0AAV5D549"/>
<organism evidence="2 3">
    <name type="scientific">Eleusine coracana subsp. coracana</name>
    <dbReference type="NCBI Taxonomy" id="191504"/>
    <lineage>
        <taxon>Eukaryota</taxon>
        <taxon>Viridiplantae</taxon>
        <taxon>Streptophyta</taxon>
        <taxon>Embryophyta</taxon>
        <taxon>Tracheophyta</taxon>
        <taxon>Spermatophyta</taxon>
        <taxon>Magnoliopsida</taxon>
        <taxon>Liliopsida</taxon>
        <taxon>Poales</taxon>
        <taxon>Poaceae</taxon>
        <taxon>PACMAD clade</taxon>
        <taxon>Chloridoideae</taxon>
        <taxon>Cynodonteae</taxon>
        <taxon>Eleusininae</taxon>
        <taxon>Eleusine</taxon>
    </lineage>
</organism>